<protein>
    <submittedName>
        <fullName evidence="10">Homeodomain-like protein</fullName>
    </submittedName>
</protein>
<feature type="compositionally biased region" description="Polar residues" evidence="7">
    <location>
        <begin position="457"/>
        <end position="474"/>
    </location>
</feature>
<evidence type="ECO:0000313" key="10">
    <source>
        <dbReference type="EMBL" id="GFS40305.1"/>
    </source>
</evidence>
<dbReference type="PANTHER" id="PTHR45614">
    <property type="entry name" value="MYB PROTEIN-RELATED"/>
    <property type="match status" value="1"/>
</dbReference>
<keyword evidence="10" id="KW-0371">Homeobox</keyword>
<feature type="compositionally biased region" description="Polar residues" evidence="7">
    <location>
        <begin position="745"/>
        <end position="759"/>
    </location>
</feature>
<keyword evidence="5" id="KW-0804">Transcription</keyword>
<keyword evidence="4 10" id="KW-0238">DNA-binding</keyword>
<feature type="compositionally biased region" description="Polar residues" evidence="7">
    <location>
        <begin position="710"/>
        <end position="726"/>
    </location>
</feature>
<dbReference type="Gene3D" id="1.10.10.60">
    <property type="entry name" value="Homeodomain-like"/>
    <property type="match status" value="3"/>
</dbReference>
<dbReference type="InterPro" id="IPR017930">
    <property type="entry name" value="Myb_dom"/>
</dbReference>
<feature type="region of interest" description="Disordered" evidence="7">
    <location>
        <begin position="1"/>
        <end position="42"/>
    </location>
</feature>
<feature type="compositionally biased region" description="Basic and acidic residues" evidence="7">
    <location>
        <begin position="727"/>
        <end position="744"/>
    </location>
</feature>
<keyword evidence="6" id="KW-0539">Nucleus</keyword>
<keyword evidence="3" id="KW-0805">Transcription regulation</keyword>
<evidence type="ECO:0000256" key="6">
    <source>
        <dbReference type="ARBA" id="ARBA00023242"/>
    </source>
</evidence>
<feature type="compositionally biased region" description="Polar residues" evidence="7">
    <location>
        <begin position="1"/>
        <end position="12"/>
    </location>
</feature>
<dbReference type="Proteomes" id="UP000585474">
    <property type="component" value="Unassembled WGS sequence"/>
</dbReference>
<dbReference type="InterPro" id="IPR050560">
    <property type="entry name" value="MYB_TF"/>
</dbReference>
<feature type="compositionally biased region" description="Low complexity" evidence="7">
    <location>
        <begin position="206"/>
        <end position="225"/>
    </location>
</feature>
<proteinExistence type="predicted"/>
<dbReference type="OrthoDB" id="2143914at2759"/>
<feature type="domain" description="HTH myb-type" evidence="9">
    <location>
        <begin position="83"/>
        <end position="138"/>
    </location>
</feature>
<dbReference type="InterPro" id="IPR001005">
    <property type="entry name" value="SANT/Myb"/>
</dbReference>
<dbReference type="SUPFAM" id="SSF46689">
    <property type="entry name" value="Homeodomain-like"/>
    <property type="match status" value="2"/>
</dbReference>
<feature type="domain" description="HTH myb-type" evidence="9">
    <location>
        <begin position="139"/>
        <end position="189"/>
    </location>
</feature>
<evidence type="ECO:0000259" key="8">
    <source>
        <dbReference type="PROSITE" id="PS50090"/>
    </source>
</evidence>
<evidence type="ECO:0000256" key="2">
    <source>
        <dbReference type="ARBA" id="ARBA00022737"/>
    </source>
</evidence>
<evidence type="ECO:0000256" key="7">
    <source>
        <dbReference type="SAM" id="MobiDB-lite"/>
    </source>
</evidence>
<dbReference type="CDD" id="cd00167">
    <property type="entry name" value="SANT"/>
    <property type="match status" value="3"/>
</dbReference>
<reference evidence="11" key="1">
    <citation type="submission" date="2019-07" db="EMBL/GenBank/DDBJ databases">
        <title>De Novo Assembly of kiwifruit Actinidia rufa.</title>
        <authorList>
            <person name="Sugita-Konishi S."/>
            <person name="Sato K."/>
            <person name="Mori E."/>
            <person name="Abe Y."/>
            <person name="Kisaki G."/>
            <person name="Hamano K."/>
            <person name="Suezawa K."/>
            <person name="Otani M."/>
            <person name="Fukuda T."/>
            <person name="Manabe T."/>
            <person name="Gomi K."/>
            <person name="Tabuchi M."/>
            <person name="Akimitsu K."/>
            <person name="Kataoka I."/>
        </authorList>
    </citation>
    <scope>NUCLEOTIDE SEQUENCE [LARGE SCALE GENOMIC DNA]</scope>
    <source>
        <strain evidence="11">cv. Fuchu</strain>
    </source>
</reference>
<dbReference type="Pfam" id="PF13921">
    <property type="entry name" value="Myb_DNA-bind_6"/>
    <property type="match status" value="1"/>
</dbReference>
<dbReference type="InterPro" id="IPR009057">
    <property type="entry name" value="Homeodomain-like_sf"/>
</dbReference>
<sequence length="1095" mass="120781">MESERTNTSSDGVSDGLQRMRPLHGRTSGPARRSTKGQWTPEEDEILRNAVQRFNGKNWKKIAECFKDRTDVQCLHRWQKVLNPELVKGPWSKEEDEVIIELVKTYGPKKWSTIAQHLPGRIGKQCRERWHNHLNPNINKEAWTQEEELALIQAHQIYGNKWAELTKFLPGRTDNAIKNHWNSSVKKKLDSYLASGLLARFQGLPHVSHPHQSVPSSSSTVQQSSGDDSAPKDGTEAEEISECSQGSTVVGCSQSTSDVPHAVVHMKEECRLTEESNHGMEPSFSPASCSENYHTAFQEVAFTLPDVPCELGGSSNFLEHNYSSGWGYEGKTWQLYSNELPNLPSQDLEQESEEFLMHCIDGNENHEVIPFPLQTSMVLSVSSPMGNMIMGSDGPEHVLISEGGCCRVIYPDAEMDGHFSTGNLTKCPSFVGFNGLAESLLYQPSSYQIPDPPQSDMLGSSCSQPFSVPSQHPSDNGALVFVGEPNQFNDLSNGNQEEELAKSPNDDFIYANDSSNSPCHNGTDNMCPPGETDQAKNSAKLVPVDAFSSGPPDNIQTCSSMDNAIVTTEQPGTRALFYEPPRFPSLEIPFFSCDLIQSGNDTQQEYSPLGIRQLMMSSMNCFSPYRLWDSPSRDHSPDAVLKSAAKTFTCAPSILKKRSRDLVSPMSERRIEKKLESDINQESFSSLARDFSRLDVMFDESGKQQAPLLSPSSNQKGKSSNSPNNKENVDHALEAGTEERRDTVENTISGKEFNKSNSQDSKKRETIIVDATTKGDSNVAAQNLQQTSGILVEHNKSDLPFVSPNCLVIKSDRALGLRNRTLGSQYSRGLETTSNQRMLSESSSGNPCSSIVSSPTVAGKSRLVTVTSAHSAPASSSLEIMAASSGNDISVESFSIFGETPFKRSIESPSAWKSPWFLNSFLPGPRVDTDITIEVAEVLDIGYFMSPKDTSYDAIGLMKQLSEHTAAAFADAQEVLGDETPETILKQRCFNSQKSDHEKYVRTGNDLHLASNVLTERRVLDFNECVTPGKEKESGKSLAPTSFSSPSSYLLKGCRQPFLITPIFQQINPHSPISTSHHRKPPYLETPFSLAPKLP</sequence>
<comment type="caution">
    <text evidence="10">The sequence shown here is derived from an EMBL/GenBank/DDBJ whole genome shotgun (WGS) entry which is preliminary data.</text>
</comment>
<evidence type="ECO:0000256" key="3">
    <source>
        <dbReference type="ARBA" id="ARBA00023015"/>
    </source>
</evidence>
<dbReference type="FunFam" id="1.10.10.60:FF:000010">
    <property type="entry name" value="Transcriptional activator Myb isoform A"/>
    <property type="match status" value="1"/>
</dbReference>
<dbReference type="GO" id="GO:0000981">
    <property type="term" value="F:DNA-binding transcription factor activity, RNA polymerase II-specific"/>
    <property type="evidence" value="ECO:0007669"/>
    <property type="project" value="TreeGrafter"/>
</dbReference>
<dbReference type="PROSITE" id="PS50090">
    <property type="entry name" value="MYB_LIKE"/>
    <property type="match status" value="3"/>
</dbReference>
<feature type="region of interest" description="Disordered" evidence="7">
    <location>
        <begin position="1070"/>
        <end position="1095"/>
    </location>
</feature>
<gene>
    <name evidence="10" type="ORF">Acr_00g0067720</name>
</gene>
<evidence type="ECO:0000256" key="1">
    <source>
        <dbReference type="ARBA" id="ARBA00004123"/>
    </source>
</evidence>
<accession>A0A7J0DRW6</accession>
<dbReference type="Pfam" id="PF00249">
    <property type="entry name" value="Myb_DNA-binding"/>
    <property type="match status" value="1"/>
</dbReference>
<comment type="subcellular location">
    <subcellularLocation>
        <location evidence="1">Nucleus</location>
    </subcellularLocation>
</comment>
<dbReference type="AlphaFoldDB" id="A0A7J0DRW6"/>
<dbReference type="PANTHER" id="PTHR45614:SF266">
    <property type="entry name" value="TRANSCRIPTION FACTOR MYB3R-4"/>
    <property type="match status" value="1"/>
</dbReference>
<feature type="region of interest" description="Disordered" evidence="7">
    <location>
        <begin position="206"/>
        <end position="254"/>
    </location>
</feature>
<name>A0A7J0DRW6_9ERIC</name>
<evidence type="ECO:0000313" key="11">
    <source>
        <dbReference type="Proteomes" id="UP000585474"/>
    </source>
</evidence>
<feature type="region of interest" description="Disordered" evidence="7">
    <location>
        <begin position="831"/>
        <end position="851"/>
    </location>
</feature>
<feature type="compositionally biased region" description="Polar residues" evidence="7">
    <location>
        <begin position="242"/>
        <end position="254"/>
    </location>
</feature>
<feature type="domain" description="Myb-like" evidence="8">
    <location>
        <begin position="83"/>
        <end position="134"/>
    </location>
</feature>
<feature type="domain" description="Myb-like" evidence="8">
    <location>
        <begin position="135"/>
        <end position="185"/>
    </location>
</feature>
<organism evidence="10 11">
    <name type="scientific">Actinidia rufa</name>
    <dbReference type="NCBI Taxonomy" id="165716"/>
    <lineage>
        <taxon>Eukaryota</taxon>
        <taxon>Viridiplantae</taxon>
        <taxon>Streptophyta</taxon>
        <taxon>Embryophyta</taxon>
        <taxon>Tracheophyta</taxon>
        <taxon>Spermatophyta</taxon>
        <taxon>Magnoliopsida</taxon>
        <taxon>eudicotyledons</taxon>
        <taxon>Gunneridae</taxon>
        <taxon>Pentapetalae</taxon>
        <taxon>asterids</taxon>
        <taxon>Ericales</taxon>
        <taxon>Actinidiaceae</taxon>
        <taxon>Actinidia</taxon>
    </lineage>
</organism>
<dbReference type="EMBL" id="BJWL01000347">
    <property type="protein sequence ID" value="GFS40305.1"/>
    <property type="molecule type" value="Genomic_DNA"/>
</dbReference>
<feature type="region of interest" description="Disordered" evidence="7">
    <location>
        <begin position="702"/>
        <end position="763"/>
    </location>
</feature>
<evidence type="ECO:0000256" key="5">
    <source>
        <dbReference type="ARBA" id="ARBA00023163"/>
    </source>
</evidence>
<dbReference type="FunFam" id="1.10.10.60:FF:000324">
    <property type="entry name" value="Transcription factor MYB3R-2"/>
    <property type="match status" value="1"/>
</dbReference>
<feature type="domain" description="Myb-like" evidence="8">
    <location>
        <begin position="31"/>
        <end position="82"/>
    </location>
</feature>
<dbReference type="PROSITE" id="PS51294">
    <property type="entry name" value="HTH_MYB"/>
    <property type="match status" value="3"/>
</dbReference>
<evidence type="ECO:0000259" key="9">
    <source>
        <dbReference type="PROSITE" id="PS51294"/>
    </source>
</evidence>
<dbReference type="SMART" id="SM00717">
    <property type="entry name" value="SANT"/>
    <property type="match status" value="3"/>
</dbReference>
<evidence type="ECO:0000256" key="4">
    <source>
        <dbReference type="ARBA" id="ARBA00023125"/>
    </source>
</evidence>
<feature type="region of interest" description="Disordered" evidence="7">
    <location>
        <begin position="445"/>
        <end position="477"/>
    </location>
</feature>
<dbReference type="GO" id="GO:0005634">
    <property type="term" value="C:nucleus"/>
    <property type="evidence" value="ECO:0007669"/>
    <property type="project" value="UniProtKB-SubCell"/>
</dbReference>
<keyword evidence="2" id="KW-0677">Repeat</keyword>
<dbReference type="FunFam" id="1.10.10.60:FF:000016">
    <property type="entry name" value="Transcriptional activator Myb isoform A"/>
    <property type="match status" value="1"/>
</dbReference>
<dbReference type="GO" id="GO:0000978">
    <property type="term" value="F:RNA polymerase II cis-regulatory region sequence-specific DNA binding"/>
    <property type="evidence" value="ECO:0007669"/>
    <property type="project" value="TreeGrafter"/>
</dbReference>
<keyword evidence="11" id="KW-1185">Reference proteome</keyword>
<feature type="domain" description="HTH myb-type" evidence="9">
    <location>
        <begin position="36"/>
        <end position="82"/>
    </location>
</feature>